<gene>
    <name evidence="4" type="ORF">RO3G_05782</name>
</gene>
<sequence length="211" mass="25207">MSLFVARIPRDMNNRDLEDAFSKYGKITRFEVKREGFGFVEFDDKRDAEDAMKGIHETVAELVVEWAKNGGKRPSENECYHCGRSETYLLAGHYARDCREGGRRDRDQRSRGGYDRSPKKSTTAFLKTCLLLPHPPSSKRRKKIFLKTYRPRGGQEYRRRDDRRARSPHRGEQRYERRYDNRREYRNHSNERREERVTNRTEQPAADDERQ</sequence>
<name>I1BXZ7_RHIO9</name>
<dbReference type="FunCoup" id="I1BXZ7">
    <property type="interactions" value="95"/>
</dbReference>
<feature type="compositionally biased region" description="Basic and acidic residues" evidence="2">
    <location>
        <begin position="153"/>
        <end position="199"/>
    </location>
</feature>
<dbReference type="GeneID" id="93612753"/>
<evidence type="ECO:0000313" key="5">
    <source>
        <dbReference type="Proteomes" id="UP000009138"/>
    </source>
</evidence>
<evidence type="ECO:0000259" key="3">
    <source>
        <dbReference type="PROSITE" id="PS50102"/>
    </source>
</evidence>
<dbReference type="PANTHER" id="PTHR23147">
    <property type="entry name" value="SERINE/ARGININE RICH SPLICING FACTOR"/>
    <property type="match status" value="1"/>
</dbReference>
<dbReference type="InParanoid" id="I1BXZ7"/>
<reference evidence="4 5" key="1">
    <citation type="journal article" date="2009" name="PLoS Genet.">
        <title>Genomic analysis of the basal lineage fungus Rhizopus oryzae reveals a whole-genome duplication.</title>
        <authorList>
            <person name="Ma L.-J."/>
            <person name="Ibrahim A.S."/>
            <person name="Skory C."/>
            <person name="Grabherr M.G."/>
            <person name="Burger G."/>
            <person name="Butler M."/>
            <person name="Elias M."/>
            <person name="Idnurm A."/>
            <person name="Lang B.F."/>
            <person name="Sone T."/>
            <person name="Abe A."/>
            <person name="Calvo S.E."/>
            <person name="Corrochano L.M."/>
            <person name="Engels R."/>
            <person name="Fu J."/>
            <person name="Hansberg W."/>
            <person name="Kim J.-M."/>
            <person name="Kodira C.D."/>
            <person name="Koehrsen M.J."/>
            <person name="Liu B."/>
            <person name="Miranda-Saavedra D."/>
            <person name="O'Leary S."/>
            <person name="Ortiz-Castellanos L."/>
            <person name="Poulter R."/>
            <person name="Rodriguez-Romero J."/>
            <person name="Ruiz-Herrera J."/>
            <person name="Shen Y.-Q."/>
            <person name="Zeng Q."/>
            <person name="Galagan J."/>
            <person name="Birren B.W."/>
            <person name="Cuomo C.A."/>
            <person name="Wickes B.L."/>
        </authorList>
    </citation>
    <scope>NUCLEOTIDE SEQUENCE [LARGE SCALE GENOMIC DNA]</scope>
    <source>
        <strain evidence="5">RA 99-880 / ATCC MYA-4621 / FGSC 9543 / NRRL 43880</strain>
    </source>
</reference>
<feature type="region of interest" description="Disordered" evidence="2">
    <location>
        <begin position="99"/>
        <end position="211"/>
    </location>
</feature>
<dbReference type="OrthoDB" id="5970at2759"/>
<evidence type="ECO:0000256" key="2">
    <source>
        <dbReference type="SAM" id="MobiDB-lite"/>
    </source>
</evidence>
<dbReference type="Gene3D" id="3.30.70.330">
    <property type="match status" value="1"/>
</dbReference>
<dbReference type="Gene3D" id="4.10.60.10">
    <property type="entry name" value="Zinc finger, CCHC-type"/>
    <property type="match status" value="1"/>
</dbReference>
<proteinExistence type="predicted"/>
<dbReference type="InterPro" id="IPR050907">
    <property type="entry name" value="SRSF"/>
</dbReference>
<dbReference type="eggNOG" id="KOG0109">
    <property type="taxonomic scope" value="Eukaryota"/>
</dbReference>
<evidence type="ECO:0000313" key="4">
    <source>
        <dbReference type="EMBL" id="EIE81077.1"/>
    </source>
</evidence>
<dbReference type="OMA" id="ENECFHC"/>
<dbReference type="PROSITE" id="PS50102">
    <property type="entry name" value="RRM"/>
    <property type="match status" value="1"/>
</dbReference>
<dbReference type="SUPFAM" id="SSF54928">
    <property type="entry name" value="RNA-binding domain, RBD"/>
    <property type="match status" value="1"/>
</dbReference>
<keyword evidence="5" id="KW-1185">Reference proteome</keyword>
<keyword evidence="1" id="KW-0694">RNA-binding</keyword>
<dbReference type="InterPro" id="IPR012677">
    <property type="entry name" value="Nucleotide-bd_a/b_plait_sf"/>
</dbReference>
<dbReference type="RefSeq" id="XP_067516473.1">
    <property type="nucleotide sequence ID" value="XM_067660372.1"/>
</dbReference>
<dbReference type="GO" id="GO:0003723">
    <property type="term" value="F:RNA binding"/>
    <property type="evidence" value="ECO:0007669"/>
    <property type="project" value="UniProtKB-UniRule"/>
</dbReference>
<dbReference type="VEuPathDB" id="FungiDB:RO3G_05782"/>
<evidence type="ECO:0000256" key="1">
    <source>
        <dbReference type="PROSITE-ProRule" id="PRU00176"/>
    </source>
</evidence>
<organism evidence="4 5">
    <name type="scientific">Rhizopus delemar (strain RA 99-880 / ATCC MYA-4621 / FGSC 9543 / NRRL 43880)</name>
    <name type="common">Mucormycosis agent</name>
    <name type="synonym">Rhizopus arrhizus var. delemar</name>
    <dbReference type="NCBI Taxonomy" id="246409"/>
    <lineage>
        <taxon>Eukaryota</taxon>
        <taxon>Fungi</taxon>
        <taxon>Fungi incertae sedis</taxon>
        <taxon>Mucoromycota</taxon>
        <taxon>Mucoromycotina</taxon>
        <taxon>Mucoromycetes</taxon>
        <taxon>Mucorales</taxon>
        <taxon>Mucorineae</taxon>
        <taxon>Rhizopodaceae</taxon>
        <taxon>Rhizopus</taxon>
    </lineage>
</organism>
<protein>
    <recommendedName>
        <fullName evidence="3">RRM domain-containing protein</fullName>
    </recommendedName>
</protein>
<dbReference type="EMBL" id="CH476735">
    <property type="protein sequence ID" value="EIE81077.1"/>
    <property type="molecule type" value="Genomic_DNA"/>
</dbReference>
<feature type="domain" description="RRM" evidence="3">
    <location>
        <begin position="1"/>
        <end position="69"/>
    </location>
</feature>
<dbReference type="InterPro" id="IPR035979">
    <property type="entry name" value="RBD_domain_sf"/>
</dbReference>
<dbReference type="STRING" id="246409.I1BXZ7"/>
<accession>I1BXZ7</accession>
<dbReference type="SMART" id="SM00360">
    <property type="entry name" value="RRM"/>
    <property type="match status" value="1"/>
</dbReference>
<feature type="compositionally biased region" description="Basic and acidic residues" evidence="2">
    <location>
        <begin position="99"/>
        <end position="118"/>
    </location>
</feature>
<dbReference type="Pfam" id="PF00076">
    <property type="entry name" value="RRM_1"/>
    <property type="match status" value="1"/>
</dbReference>
<dbReference type="CDD" id="cd00590">
    <property type="entry name" value="RRM_SF"/>
    <property type="match status" value="1"/>
</dbReference>
<dbReference type="Proteomes" id="UP000009138">
    <property type="component" value="Unassembled WGS sequence"/>
</dbReference>
<dbReference type="AlphaFoldDB" id="I1BXZ7"/>
<dbReference type="InterPro" id="IPR000504">
    <property type="entry name" value="RRM_dom"/>
</dbReference>